<dbReference type="RefSeq" id="XP_033568984.1">
    <property type="nucleotide sequence ID" value="XM_033713369.1"/>
</dbReference>
<keyword evidence="3" id="KW-1185">Reference proteome</keyword>
<dbReference type="EMBL" id="MU003726">
    <property type="protein sequence ID" value="KAF2802020.1"/>
    <property type="molecule type" value="Genomic_DNA"/>
</dbReference>
<dbReference type="OrthoDB" id="5242705at2759"/>
<evidence type="ECO:0000313" key="3">
    <source>
        <dbReference type="Proteomes" id="UP000504636"/>
    </source>
</evidence>
<sequence length="141" mass="15579">MNLGNFLKTSNISDVTQNIADILTGLMRSNNPGDNPNATMFKGEAHFLTTFVDVRWPWIILPLAETLLTIILLAISILLARHQPLLKKSVTALLVHGLEGWSDDELDVGRPETAESLEGMAKGMKVSFKEDGRGRLRSVRP</sequence>
<keyword evidence="1" id="KW-0812">Transmembrane</keyword>
<reference evidence="2 4" key="1">
    <citation type="journal article" date="2020" name="Stud. Mycol.">
        <title>101 Dothideomycetes genomes: a test case for predicting lifestyles and emergence of pathogens.</title>
        <authorList>
            <person name="Haridas S."/>
            <person name="Albert R."/>
            <person name="Binder M."/>
            <person name="Bloem J."/>
            <person name="Labutti K."/>
            <person name="Salamov A."/>
            <person name="Andreopoulos B."/>
            <person name="Baker S."/>
            <person name="Barry K."/>
            <person name="Bills G."/>
            <person name="Bluhm B."/>
            <person name="Cannon C."/>
            <person name="Castanera R."/>
            <person name="Culley D."/>
            <person name="Daum C."/>
            <person name="Ezra D."/>
            <person name="Gonzalez J."/>
            <person name="Henrissat B."/>
            <person name="Kuo A."/>
            <person name="Liang C."/>
            <person name="Lipzen A."/>
            <person name="Lutzoni F."/>
            <person name="Magnuson J."/>
            <person name="Mondo S."/>
            <person name="Nolan M."/>
            <person name="Ohm R."/>
            <person name="Pangilinan J."/>
            <person name="Park H.-J."/>
            <person name="Ramirez L."/>
            <person name="Alfaro M."/>
            <person name="Sun H."/>
            <person name="Tritt A."/>
            <person name="Yoshinaga Y."/>
            <person name="Zwiers L.-H."/>
            <person name="Turgeon B."/>
            <person name="Goodwin S."/>
            <person name="Spatafora J."/>
            <person name="Crous P."/>
            <person name="Grigoriev I."/>
        </authorList>
    </citation>
    <scope>NUCLEOTIDE SEQUENCE</scope>
    <source>
        <strain evidence="2 4">CBS 304.34</strain>
    </source>
</reference>
<proteinExistence type="predicted"/>
<evidence type="ECO:0000313" key="2">
    <source>
        <dbReference type="EMBL" id="KAF2802020.1"/>
    </source>
</evidence>
<dbReference type="GeneID" id="54454262"/>
<feature type="transmembrane region" description="Helical" evidence="1">
    <location>
        <begin position="56"/>
        <end position="80"/>
    </location>
</feature>
<gene>
    <name evidence="2 4" type="ORF">BDZ99DRAFT_212767</name>
</gene>
<evidence type="ECO:0000256" key="1">
    <source>
        <dbReference type="SAM" id="Phobius"/>
    </source>
</evidence>
<dbReference type="PANTHER" id="PTHR35394:SF5">
    <property type="entry name" value="DUF3176 DOMAIN-CONTAINING PROTEIN"/>
    <property type="match status" value="1"/>
</dbReference>
<organism evidence="2">
    <name type="scientific">Mytilinidion resinicola</name>
    <dbReference type="NCBI Taxonomy" id="574789"/>
    <lineage>
        <taxon>Eukaryota</taxon>
        <taxon>Fungi</taxon>
        <taxon>Dikarya</taxon>
        <taxon>Ascomycota</taxon>
        <taxon>Pezizomycotina</taxon>
        <taxon>Dothideomycetes</taxon>
        <taxon>Pleosporomycetidae</taxon>
        <taxon>Mytilinidiales</taxon>
        <taxon>Mytilinidiaceae</taxon>
        <taxon>Mytilinidion</taxon>
    </lineage>
</organism>
<keyword evidence="1" id="KW-1133">Transmembrane helix</keyword>
<name>A0A6A6Y043_9PEZI</name>
<dbReference type="Proteomes" id="UP000504636">
    <property type="component" value="Unplaced"/>
</dbReference>
<dbReference type="AlphaFoldDB" id="A0A6A6Y043"/>
<accession>A0A6A6Y043</accession>
<protein>
    <submittedName>
        <fullName evidence="2 4">Uncharacterized protein</fullName>
    </submittedName>
</protein>
<reference evidence="4" key="3">
    <citation type="submission" date="2025-04" db="UniProtKB">
        <authorList>
            <consortium name="RefSeq"/>
        </authorList>
    </citation>
    <scope>IDENTIFICATION</scope>
    <source>
        <strain evidence="4">CBS 304.34</strain>
    </source>
</reference>
<keyword evidence="1" id="KW-0472">Membrane</keyword>
<evidence type="ECO:0000313" key="4">
    <source>
        <dbReference type="RefSeq" id="XP_033568984.1"/>
    </source>
</evidence>
<reference evidence="4" key="2">
    <citation type="submission" date="2020-04" db="EMBL/GenBank/DDBJ databases">
        <authorList>
            <consortium name="NCBI Genome Project"/>
        </authorList>
    </citation>
    <scope>NUCLEOTIDE SEQUENCE</scope>
    <source>
        <strain evidence="4">CBS 304.34</strain>
    </source>
</reference>
<dbReference type="PANTHER" id="PTHR35394">
    <property type="entry name" value="DUF3176 DOMAIN-CONTAINING PROTEIN"/>
    <property type="match status" value="1"/>
</dbReference>